<evidence type="ECO:0000256" key="2">
    <source>
        <dbReference type="ARBA" id="ARBA00022801"/>
    </source>
</evidence>
<sequence length="143" mass="16814">MTVKKTLPDNWRAEVELQVPFHDVDMMEVAWHGHYVKYFEIARCTLLDRLEYDYPQMRESGYAWPVIDLRIRYAKPLRFQQWVVVRAEVAEYENRLKINYQVRDRDSGARLTKGHTVQVAVDMSNGEMLFASPPVLLQKLGVA</sequence>
<dbReference type="PANTHER" id="PTHR31793">
    <property type="entry name" value="4-HYDROXYBENZOYL-COA THIOESTERASE FAMILY MEMBER"/>
    <property type="match status" value="1"/>
</dbReference>
<evidence type="ECO:0000313" key="3">
    <source>
        <dbReference type="EMBL" id="MBB3062857.1"/>
    </source>
</evidence>
<comment type="similarity">
    <text evidence="1">Belongs to the 4-hydroxybenzoyl-CoA thioesterase family.</text>
</comment>
<dbReference type="CDD" id="cd00586">
    <property type="entry name" value="4HBT"/>
    <property type="match status" value="1"/>
</dbReference>
<dbReference type="EC" id="3.1.2.-" evidence="3"/>
<dbReference type="Pfam" id="PF13279">
    <property type="entry name" value="4HBT_2"/>
    <property type="match status" value="1"/>
</dbReference>
<dbReference type="Proteomes" id="UP000535937">
    <property type="component" value="Unassembled WGS sequence"/>
</dbReference>
<dbReference type="InterPro" id="IPR029069">
    <property type="entry name" value="HotDog_dom_sf"/>
</dbReference>
<dbReference type="Gene3D" id="3.10.129.10">
    <property type="entry name" value="Hotdog Thioesterase"/>
    <property type="match status" value="1"/>
</dbReference>
<dbReference type="GO" id="GO:0047617">
    <property type="term" value="F:fatty acyl-CoA hydrolase activity"/>
    <property type="evidence" value="ECO:0007669"/>
    <property type="project" value="TreeGrafter"/>
</dbReference>
<dbReference type="EMBL" id="JACHWZ010000021">
    <property type="protein sequence ID" value="MBB3062857.1"/>
    <property type="molecule type" value="Genomic_DNA"/>
</dbReference>
<dbReference type="PANTHER" id="PTHR31793:SF27">
    <property type="entry name" value="NOVEL THIOESTERASE SUPERFAMILY DOMAIN AND SAPOSIN A-TYPE DOMAIN CONTAINING PROTEIN (0610012H03RIK)"/>
    <property type="match status" value="1"/>
</dbReference>
<dbReference type="SUPFAM" id="SSF54637">
    <property type="entry name" value="Thioesterase/thiol ester dehydrase-isomerase"/>
    <property type="match status" value="1"/>
</dbReference>
<accession>A0A7W4WFJ5</accession>
<protein>
    <submittedName>
        <fullName evidence="3">Acyl-CoA thioester hydrolase</fullName>
        <ecNumber evidence="3">3.1.2.-</ecNumber>
    </submittedName>
</protein>
<dbReference type="RefSeq" id="WP_183462524.1">
    <property type="nucleotide sequence ID" value="NZ_JACHWZ010000021.1"/>
</dbReference>
<proteinExistence type="inferred from homology"/>
<organism evidence="3 4">
    <name type="scientific">Microbulbifer rhizosphaerae</name>
    <dbReference type="NCBI Taxonomy" id="1562603"/>
    <lineage>
        <taxon>Bacteria</taxon>
        <taxon>Pseudomonadati</taxon>
        <taxon>Pseudomonadota</taxon>
        <taxon>Gammaproteobacteria</taxon>
        <taxon>Cellvibrionales</taxon>
        <taxon>Microbulbiferaceae</taxon>
        <taxon>Microbulbifer</taxon>
    </lineage>
</organism>
<dbReference type="AlphaFoldDB" id="A0A7W4WFJ5"/>
<evidence type="ECO:0000313" key="4">
    <source>
        <dbReference type="Proteomes" id="UP000535937"/>
    </source>
</evidence>
<name>A0A7W4WFJ5_9GAMM</name>
<dbReference type="InterPro" id="IPR050563">
    <property type="entry name" value="4-hydroxybenzoyl-CoA_TE"/>
</dbReference>
<reference evidence="3 4" key="1">
    <citation type="submission" date="2020-08" db="EMBL/GenBank/DDBJ databases">
        <title>Genomic Encyclopedia of Type Strains, Phase III (KMG-III): the genomes of soil and plant-associated and newly described type strains.</title>
        <authorList>
            <person name="Whitman W."/>
        </authorList>
    </citation>
    <scope>NUCLEOTIDE SEQUENCE [LARGE SCALE GENOMIC DNA]</scope>
    <source>
        <strain evidence="3 4">CECT 8799</strain>
    </source>
</reference>
<evidence type="ECO:0000256" key="1">
    <source>
        <dbReference type="ARBA" id="ARBA00005953"/>
    </source>
</evidence>
<gene>
    <name evidence="3" type="ORF">FHS09_003707</name>
</gene>
<comment type="caution">
    <text evidence="3">The sequence shown here is derived from an EMBL/GenBank/DDBJ whole genome shotgun (WGS) entry which is preliminary data.</text>
</comment>
<keyword evidence="2 3" id="KW-0378">Hydrolase</keyword>
<keyword evidence="4" id="KW-1185">Reference proteome</keyword>